<protein>
    <submittedName>
        <fullName evidence="2">Uncharacterized protein</fullName>
    </submittedName>
</protein>
<dbReference type="Proteomes" id="UP001419268">
    <property type="component" value="Unassembled WGS sequence"/>
</dbReference>
<feature type="region of interest" description="Disordered" evidence="1">
    <location>
        <begin position="19"/>
        <end position="47"/>
    </location>
</feature>
<sequence>MLGSMASACKHWAELRKERGGGERRAAAFTRAQQRRRRRRARSGGATRGVVGVGVRCRGRREAVKSRATTAMTVDDDDDGGGEDCATAVKGFGWFGQRRDEDDGFFDLTFLCCDEINDRLDSVPDL</sequence>
<feature type="compositionally biased region" description="Basic residues" evidence="1">
    <location>
        <begin position="33"/>
        <end position="42"/>
    </location>
</feature>
<dbReference type="AlphaFoldDB" id="A0AAP0E3M3"/>
<evidence type="ECO:0000313" key="2">
    <source>
        <dbReference type="EMBL" id="KAK9083732.1"/>
    </source>
</evidence>
<dbReference type="EMBL" id="JBBNAG010000013">
    <property type="protein sequence ID" value="KAK9083732.1"/>
    <property type="molecule type" value="Genomic_DNA"/>
</dbReference>
<evidence type="ECO:0000313" key="3">
    <source>
        <dbReference type="Proteomes" id="UP001419268"/>
    </source>
</evidence>
<gene>
    <name evidence="2" type="ORF">Scep_030203</name>
</gene>
<reference evidence="2 3" key="1">
    <citation type="submission" date="2024-01" db="EMBL/GenBank/DDBJ databases">
        <title>Genome assemblies of Stephania.</title>
        <authorList>
            <person name="Yang L."/>
        </authorList>
    </citation>
    <scope>NUCLEOTIDE SEQUENCE [LARGE SCALE GENOMIC DNA]</scope>
    <source>
        <strain evidence="2">JXDWG</strain>
        <tissue evidence="2">Leaf</tissue>
    </source>
</reference>
<keyword evidence="3" id="KW-1185">Reference proteome</keyword>
<proteinExistence type="predicted"/>
<evidence type="ECO:0000256" key="1">
    <source>
        <dbReference type="SAM" id="MobiDB-lite"/>
    </source>
</evidence>
<comment type="caution">
    <text evidence="2">The sequence shown here is derived from an EMBL/GenBank/DDBJ whole genome shotgun (WGS) entry which is preliminary data.</text>
</comment>
<accession>A0AAP0E3M3</accession>
<organism evidence="2 3">
    <name type="scientific">Stephania cephalantha</name>
    <dbReference type="NCBI Taxonomy" id="152367"/>
    <lineage>
        <taxon>Eukaryota</taxon>
        <taxon>Viridiplantae</taxon>
        <taxon>Streptophyta</taxon>
        <taxon>Embryophyta</taxon>
        <taxon>Tracheophyta</taxon>
        <taxon>Spermatophyta</taxon>
        <taxon>Magnoliopsida</taxon>
        <taxon>Ranunculales</taxon>
        <taxon>Menispermaceae</taxon>
        <taxon>Menispermoideae</taxon>
        <taxon>Cissampelideae</taxon>
        <taxon>Stephania</taxon>
    </lineage>
</organism>
<name>A0AAP0E3M3_9MAGN</name>